<evidence type="ECO:0000256" key="8">
    <source>
        <dbReference type="ARBA" id="ARBA00023273"/>
    </source>
</evidence>
<evidence type="ECO:0000256" key="6">
    <source>
        <dbReference type="ARBA" id="ARBA00023069"/>
    </source>
</evidence>
<keyword evidence="12" id="KW-1185">Reference proteome</keyword>
<protein>
    <recommendedName>
        <fullName evidence="10">Tektin</fullName>
    </recommendedName>
</protein>
<dbReference type="InterPro" id="IPR048256">
    <property type="entry name" value="Tektin-like"/>
</dbReference>
<dbReference type="EMBL" id="OU895877">
    <property type="protein sequence ID" value="CAG9799360.1"/>
    <property type="molecule type" value="Genomic_DNA"/>
</dbReference>
<keyword evidence="8 10" id="KW-0966">Cell projection</keyword>
<keyword evidence="6 10" id="KW-0969">Cilium</keyword>
<proteinExistence type="inferred from homology"/>
<reference evidence="11" key="2">
    <citation type="submission" date="2022-10" db="EMBL/GenBank/DDBJ databases">
        <authorList>
            <consortium name="ENA_rothamsted_submissions"/>
            <consortium name="culmorum"/>
            <person name="King R."/>
        </authorList>
    </citation>
    <scope>NUCLEOTIDE SEQUENCE</scope>
</reference>
<dbReference type="OrthoDB" id="10054259at2759"/>
<organism evidence="11 12">
    <name type="scientific">Chironomus riparius</name>
    <dbReference type="NCBI Taxonomy" id="315576"/>
    <lineage>
        <taxon>Eukaryota</taxon>
        <taxon>Metazoa</taxon>
        <taxon>Ecdysozoa</taxon>
        <taxon>Arthropoda</taxon>
        <taxon>Hexapoda</taxon>
        <taxon>Insecta</taxon>
        <taxon>Pterygota</taxon>
        <taxon>Neoptera</taxon>
        <taxon>Endopterygota</taxon>
        <taxon>Diptera</taxon>
        <taxon>Nematocera</taxon>
        <taxon>Chironomoidea</taxon>
        <taxon>Chironomidae</taxon>
        <taxon>Chironominae</taxon>
        <taxon>Chironomus</taxon>
    </lineage>
</organism>
<evidence type="ECO:0000256" key="5">
    <source>
        <dbReference type="ARBA" id="ARBA00023054"/>
    </source>
</evidence>
<dbReference type="PRINTS" id="PR00511">
    <property type="entry name" value="TEKTIN"/>
</dbReference>
<accession>A0A9N9RLY1</accession>
<dbReference type="GO" id="GO:0060294">
    <property type="term" value="P:cilium movement involved in cell motility"/>
    <property type="evidence" value="ECO:0007669"/>
    <property type="project" value="UniProtKB-UniRule"/>
</dbReference>
<evidence type="ECO:0000256" key="2">
    <source>
        <dbReference type="ARBA" id="ARBA00007209"/>
    </source>
</evidence>
<dbReference type="GO" id="GO:0005930">
    <property type="term" value="C:axoneme"/>
    <property type="evidence" value="ECO:0007669"/>
    <property type="project" value="UniProtKB-SubCell"/>
</dbReference>
<name>A0A9N9RLY1_9DIPT</name>
<evidence type="ECO:0000256" key="3">
    <source>
        <dbReference type="ARBA" id="ARBA00022490"/>
    </source>
</evidence>
<evidence type="ECO:0000256" key="9">
    <source>
        <dbReference type="ARBA" id="ARBA00045224"/>
    </source>
</evidence>
<evidence type="ECO:0000256" key="4">
    <source>
        <dbReference type="ARBA" id="ARBA00022846"/>
    </source>
</evidence>
<keyword evidence="3" id="KW-0963">Cytoplasm</keyword>
<dbReference type="Pfam" id="PF03148">
    <property type="entry name" value="Tektin"/>
    <property type="match status" value="1"/>
</dbReference>
<reference evidence="11" key="1">
    <citation type="submission" date="2022-01" db="EMBL/GenBank/DDBJ databases">
        <authorList>
            <person name="King R."/>
        </authorList>
    </citation>
    <scope>NUCLEOTIDE SEQUENCE</scope>
</reference>
<sequence length="411" mass="48739">MSYQLTKRGFHRDVNQNPKYTHFDWTTNNQLKSRISCDQQKFADRVICEAERVIDETKETTNKFKKETDYRLEERVSHIAFTVDELREQKKLGEREQEILKDTKNRIECAIESIKTDPLVICEKCIILRENRTGIDNVDDDVEKNLRKEREIILGSLAILEKLHAETVEQIRKLRATIYLLVRDLENKETSLQIDQQNLVLRENQIDMKIYEGSMNLDPYNSTMQEWTRETTKNIELCKQEIKCGMSLRSYVEILFKQVVEDISNQFNRTNESFRTRMEEIRYMKMKLEGLHCGTANQVNDLTRNITKLEKELAEKERYVALSQMRLGNRAQRVGIELCKDKAQDTLMRELMALKDTYTKLSHMIDQSKTTLRYLLNTQMLQEEEINLKINSLKIDMDCMTVRESLKFKEF</sequence>
<evidence type="ECO:0000313" key="11">
    <source>
        <dbReference type="EMBL" id="CAG9799360.1"/>
    </source>
</evidence>
<gene>
    <name evidence="11" type="ORF">CHIRRI_LOCUS2327</name>
</gene>
<dbReference type="InterPro" id="IPR000435">
    <property type="entry name" value="Tektins"/>
</dbReference>
<dbReference type="Proteomes" id="UP001153620">
    <property type="component" value="Chromosome 1"/>
</dbReference>
<dbReference type="GO" id="GO:0060271">
    <property type="term" value="P:cilium assembly"/>
    <property type="evidence" value="ECO:0007669"/>
    <property type="project" value="UniProtKB-UniRule"/>
</dbReference>
<dbReference type="PANTHER" id="PTHR19960">
    <property type="entry name" value="TEKTIN"/>
    <property type="match status" value="1"/>
</dbReference>
<evidence type="ECO:0000256" key="10">
    <source>
        <dbReference type="RuleBase" id="RU367040"/>
    </source>
</evidence>
<evidence type="ECO:0000313" key="12">
    <source>
        <dbReference type="Proteomes" id="UP001153620"/>
    </source>
</evidence>
<dbReference type="AlphaFoldDB" id="A0A9N9RLY1"/>
<evidence type="ECO:0000256" key="7">
    <source>
        <dbReference type="ARBA" id="ARBA00023212"/>
    </source>
</evidence>
<keyword evidence="4 10" id="KW-0282">Flagellum</keyword>
<comment type="subcellular location">
    <subcellularLocation>
        <location evidence="10">Cytoplasm</location>
        <location evidence="10">Cytoskeleton</location>
        <location evidence="10">Cilium axoneme</location>
    </subcellularLocation>
    <subcellularLocation>
        <location evidence="1">Cytoplasm</location>
        <location evidence="1">Cytoskeleton</location>
        <location evidence="1">Flagellum axoneme</location>
    </subcellularLocation>
</comment>
<comment type="function">
    <text evidence="9">Microtubule inner protein (MIP) part of the dynein-decorated doublet microtubules (DMTs) in cilia and flagellar axoneme. Forms filamentous polymers in the walls of ciliary and flagellar microtubules.</text>
</comment>
<dbReference type="GO" id="GO:0015630">
    <property type="term" value="C:microtubule cytoskeleton"/>
    <property type="evidence" value="ECO:0007669"/>
    <property type="project" value="UniProtKB-UniRule"/>
</dbReference>
<dbReference type="GO" id="GO:0005634">
    <property type="term" value="C:nucleus"/>
    <property type="evidence" value="ECO:0007669"/>
    <property type="project" value="TreeGrafter"/>
</dbReference>
<dbReference type="PANTHER" id="PTHR19960:SF25">
    <property type="entry name" value="TEKTIN-1"/>
    <property type="match status" value="1"/>
</dbReference>
<keyword evidence="7" id="KW-0206">Cytoskeleton</keyword>
<comment type="similarity">
    <text evidence="2 10">Belongs to the tektin family.</text>
</comment>
<evidence type="ECO:0000256" key="1">
    <source>
        <dbReference type="ARBA" id="ARBA00004611"/>
    </source>
</evidence>
<keyword evidence="5" id="KW-0175">Coiled coil</keyword>